<dbReference type="EMBL" id="JAVDWO010000018">
    <property type="protein sequence ID" value="MDR7194718.1"/>
    <property type="molecule type" value="Genomic_DNA"/>
</dbReference>
<accession>A0ABU1Y120</accession>
<dbReference type="Gene3D" id="6.10.280.50">
    <property type="match status" value="1"/>
</dbReference>
<dbReference type="InterPro" id="IPR007420">
    <property type="entry name" value="DUF465"/>
</dbReference>
<sequence>MSNDTPDTDETRSALLMRLRAEHRDLDRTIAELQTTPAPEALAMQRMKKRKLQLKDCIARLESDLIPDEPA</sequence>
<comment type="caution">
    <text evidence="2">The sequence shown here is derived from an EMBL/GenBank/DDBJ whole genome shotgun (WGS) entry which is preliminary data.</text>
</comment>
<evidence type="ECO:0000313" key="2">
    <source>
        <dbReference type="EMBL" id="MDR7194718.1"/>
    </source>
</evidence>
<gene>
    <name evidence="2" type="ORF">J2W68_003466</name>
</gene>
<organism evidence="2 3">
    <name type="scientific">Luteimonas terrae</name>
    <dbReference type="NCBI Taxonomy" id="1530191"/>
    <lineage>
        <taxon>Bacteria</taxon>
        <taxon>Pseudomonadati</taxon>
        <taxon>Pseudomonadota</taxon>
        <taxon>Gammaproteobacteria</taxon>
        <taxon>Lysobacterales</taxon>
        <taxon>Lysobacteraceae</taxon>
        <taxon>Luteimonas</taxon>
    </lineage>
</organism>
<proteinExistence type="predicted"/>
<dbReference type="InterPro" id="IPR038444">
    <property type="entry name" value="DUF465_sf"/>
</dbReference>
<dbReference type="Proteomes" id="UP001256588">
    <property type="component" value="Unassembled WGS sequence"/>
</dbReference>
<protein>
    <recommendedName>
        <fullName evidence="4">DUF465 domain-containing protein</fullName>
    </recommendedName>
</protein>
<evidence type="ECO:0008006" key="4">
    <source>
        <dbReference type="Google" id="ProtNLM"/>
    </source>
</evidence>
<dbReference type="Pfam" id="PF04325">
    <property type="entry name" value="DUF465"/>
    <property type="match status" value="1"/>
</dbReference>
<keyword evidence="1" id="KW-0175">Coiled coil</keyword>
<evidence type="ECO:0000313" key="3">
    <source>
        <dbReference type="Proteomes" id="UP001256588"/>
    </source>
</evidence>
<name>A0ABU1Y120_9GAMM</name>
<keyword evidence="3" id="KW-1185">Reference proteome</keyword>
<reference evidence="2 3" key="1">
    <citation type="submission" date="2023-07" db="EMBL/GenBank/DDBJ databases">
        <title>Sorghum-associated microbial communities from plants grown in Nebraska, USA.</title>
        <authorList>
            <person name="Schachtman D."/>
        </authorList>
    </citation>
    <scope>NUCLEOTIDE SEQUENCE [LARGE SCALE GENOMIC DNA]</scope>
    <source>
        <strain evidence="2 3">4099</strain>
    </source>
</reference>
<evidence type="ECO:0000256" key="1">
    <source>
        <dbReference type="SAM" id="Coils"/>
    </source>
</evidence>
<dbReference type="RefSeq" id="WP_310238386.1">
    <property type="nucleotide sequence ID" value="NZ_JAVDWO010000018.1"/>
</dbReference>
<feature type="coiled-coil region" evidence="1">
    <location>
        <begin position="16"/>
        <end position="64"/>
    </location>
</feature>